<name>A0A9P3UK75_LYOSH</name>
<gene>
    <name evidence="1" type="ORF">LshimejAT787_0408150</name>
</gene>
<keyword evidence="2" id="KW-1185">Reference proteome</keyword>
<dbReference type="AlphaFoldDB" id="A0A9P3UK75"/>
<reference evidence="1" key="1">
    <citation type="submission" date="2022-07" db="EMBL/GenBank/DDBJ databases">
        <title>The genome of Lyophyllum shimeji provides insight into the initial evolution of ectomycorrhizal fungal genome.</title>
        <authorList>
            <person name="Kobayashi Y."/>
            <person name="Shibata T."/>
            <person name="Hirakawa H."/>
            <person name="Shigenobu S."/>
            <person name="Nishiyama T."/>
            <person name="Yamada A."/>
            <person name="Hasebe M."/>
            <person name="Kawaguchi M."/>
        </authorList>
    </citation>
    <scope>NUCLEOTIDE SEQUENCE</scope>
    <source>
        <strain evidence="1">AT787</strain>
    </source>
</reference>
<proteinExistence type="predicted"/>
<comment type="caution">
    <text evidence="1">The sequence shown here is derived from an EMBL/GenBank/DDBJ whole genome shotgun (WGS) entry which is preliminary data.</text>
</comment>
<organism evidence="1 2">
    <name type="scientific">Lyophyllum shimeji</name>
    <name type="common">Hon-shimeji</name>
    <name type="synonym">Tricholoma shimeji</name>
    <dbReference type="NCBI Taxonomy" id="47721"/>
    <lineage>
        <taxon>Eukaryota</taxon>
        <taxon>Fungi</taxon>
        <taxon>Dikarya</taxon>
        <taxon>Basidiomycota</taxon>
        <taxon>Agaricomycotina</taxon>
        <taxon>Agaricomycetes</taxon>
        <taxon>Agaricomycetidae</taxon>
        <taxon>Agaricales</taxon>
        <taxon>Tricholomatineae</taxon>
        <taxon>Lyophyllaceae</taxon>
        <taxon>Lyophyllum</taxon>
    </lineage>
</organism>
<protein>
    <submittedName>
        <fullName evidence="1">Uncharacterized protein</fullName>
    </submittedName>
</protein>
<evidence type="ECO:0000313" key="2">
    <source>
        <dbReference type="Proteomes" id="UP001063166"/>
    </source>
</evidence>
<evidence type="ECO:0000313" key="1">
    <source>
        <dbReference type="EMBL" id="GLB37764.1"/>
    </source>
</evidence>
<sequence>MSIDHMTTVRPLGQVAITKCDAKTFGSSRWSHQTYSEPGNTSTPHGQLCTNRSRHARQIARVPSVRIILGFDVGGRQSSLEFGPGFMQGFRYDFCFS</sequence>
<dbReference type="EMBL" id="BRPK01000004">
    <property type="protein sequence ID" value="GLB37764.1"/>
    <property type="molecule type" value="Genomic_DNA"/>
</dbReference>
<accession>A0A9P3UK75</accession>
<dbReference type="Proteomes" id="UP001063166">
    <property type="component" value="Unassembled WGS sequence"/>
</dbReference>